<dbReference type="PATRIC" id="fig|480391.4.peg.1359"/>
<dbReference type="OrthoDB" id="2146076at2"/>
<sequence>MRTNNIQKYANSITTVTDIVEKTGDQVDPFFQQLKEALKNNKVSELGTDKLSEIKDHFQIATDAYRKCEDIIQKAQAPVQLIGKHRQFQSAFKNYTSACQDMVDAVDPEKQTVNEQKFNQSEADQEQDMEKVTSALTRIMNMLL</sequence>
<dbReference type="Proteomes" id="UP000051249">
    <property type="component" value="Unassembled WGS sequence"/>
</dbReference>
<dbReference type="EMBL" id="JQCQ01000045">
    <property type="protein sequence ID" value="KRO21918.1"/>
    <property type="molecule type" value="Genomic_DNA"/>
</dbReference>
<protein>
    <recommendedName>
        <fullName evidence="3">LXG domain-containing protein</fullName>
    </recommendedName>
</protein>
<reference evidence="1 2" key="1">
    <citation type="journal article" date="2015" name="Genome Announc.">
        <title>Expanding the biotechnology potential of lactobacilli through comparative genomics of 213 strains and associated genera.</title>
        <authorList>
            <person name="Sun Z."/>
            <person name="Harris H.M."/>
            <person name="McCann A."/>
            <person name="Guo C."/>
            <person name="Argimon S."/>
            <person name="Zhang W."/>
            <person name="Yang X."/>
            <person name="Jeffery I.B."/>
            <person name="Cooney J.C."/>
            <person name="Kagawa T.F."/>
            <person name="Liu W."/>
            <person name="Song Y."/>
            <person name="Salvetti E."/>
            <person name="Wrobel A."/>
            <person name="Rasinkangas P."/>
            <person name="Parkhill J."/>
            <person name="Rea M.C."/>
            <person name="O'Sullivan O."/>
            <person name="Ritari J."/>
            <person name="Douillard F.P."/>
            <person name="Paul Ross R."/>
            <person name="Yang R."/>
            <person name="Briner A.E."/>
            <person name="Felis G.E."/>
            <person name="de Vos W.M."/>
            <person name="Barrangou R."/>
            <person name="Klaenhammer T.R."/>
            <person name="Caufield P.W."/>
            <person name="Cui Y."/>
            <person name="Zhang H."/>
            <person name="O'Toole P.W."/>
        </authorList>
    </citation>
    <scope>NUCLEOTIDE SEQUENCE [LARGE SCALE GENOMIC DNA]</scope>
    <source>
        <strain evidence="1 2">DSM 23026</strain>
    </source>
</reference>
<name>A0A0R2N7T2_9LACO</name>
<evidence type="ECO:0000313" key="1">
    <source>
        <dbReference type="EMBL" id="KRO21918.1"/>
    </source>
</evidence>
<dbReference type="AlphaFoldDB" id="A0A0R2N7T2"/>
<gene>
    <name evidence="1" type="ORF">IV88_GL001337</name>
</gene>
<dbReference type="RefSeq" id="WP_057800436.1">
    <property type="nucleotide sequence ID" value="NZ_BJZZ01000047.1"/>
</dbReference>
<proteinExistence type="predicted"/>
<evidence type="ECO:0008006" key="3">
    <source>
        <dbReference type="Google" id="ProtNLM"/>
    </source>
</evidence>
<organism evidence="1 2">
    <name type="scientific">Pediococcus argentinicus</name>
    <dbReference type="NCBI Taxonomy" id="480391"/>
    <lineage>
        <taxon>Bacteria</taxon>
        <taxon>Bacillati</taxon>
        <taxon>Bacillota</taxon>
        <taxon>Bacilli</taxon>
        <taxon>Lactobacillales</taxon>
        <taxon>Lactobacillaceae</taxon>
        <taxon>Pediococcus</taxon>
    </lineage>
</organism>
<keyword evidence="2" id="KW-1185">Reference proteome</keyword>
<accession>A0A0R2N7T2</accession>
<evidence type="ECO:0000313" key="2">
    <source>
        <dbReference type="Proteomes" id="UP000051249"/>
    </source>
</evidence>
<comment type="caution">
    <text evidence="1">The sequence shown here is derived from an EMBL/GenBank/DDBJ whole genome shotgun (WGS) entry which is preliminary data.</text>
</comment>